<evidence type="ECO:0000259" key="2">
    <source>
        <dbReference type="PROSITE" id="PS50263"/>
    </source>
</evidence>
<dbReference type="Pfam" id="PF00795">
    <property type="entry name" value="CN_hydrolase"/>
    <property type="match status" value="1"/>
</dbReference>
<feature type="domain" description="CN hydrolase" evidence="2">
    <location>
        <begin position="1"/>
        <end position="247"/>
    </location>
</feature>
<dbReference type="PANTHER" id="PTHR43674">
    <property type="entry name" value="NITRILASE C965.09-RELATED"/>
    <property type="match status" value="1"/>
</dbReference>
<dbReference type="CDD" id="cd07197">
    <property type="entry name" value="nitrilase"/>
    <property type="match status" value="1"/>
</dbReference>
<dbReference type="GO" id="GO:0016811">
    <property type="term" value="F:hydrolase activity, acting on carbon-nitrogen (but not peptide) bonds, in linear amides"/>
    <property type="evidence" value="ECO:0007669"/>
    <property type="project" value="TreeGrafter"/>
</dbReference>
<reference evidence="3" key="1">
    <citation type="submission" date="2021-01" db="EMBL/GenBank/DDBJ databases">
        <title>Whole genome shotgun sequence of Virgisporangium ochraceum NBRC 16418.</title>
        <authorList>
            <person name="Komaki H."/>
            <person name="Tamura T."/>
        </authorList>
    </citation>
    <scope>NUCLEOTIDE SEQUENCE</scope>
    <source>
        <strain evidence="3">NBRC 16418</strain>
    </source>
</reference>
<dbReference type="SUPFAM" id="SSF56317">
    <property type="entry name" value="Carbon-nitrogen hydrolase"/>
    <property type="match status" value="1"/>
</dbReference>
<sequence length="258" mass="26494">MRAMLAAIRCGKGDVDGNLATHLRLVRSAGCDLVLFPEMSLTGSVDPASRPDRLVGLDHPAIATLAEATGGTGVAVCFGVAERSPGGDPYITQVVAAGGRVVGVQRKRHLGPGEEPFSAASASRTFAHAGVRFGIAICAEGGHDGPFDAAHAGGAGLVLFPAAPGLYGRRTDEGSWRAGHSWWEGCALGDARRHARRLGLWVALAGQAGSTEDEDFPGLAALVTPDGEVAERLPDWREGVLTVEIPPVVSHAAGTVAG</sequence>
<gene>
    <name evidence="3" type="ORF">Voc01_029270</name>
</gene>
<proteinExistence type="predicted"/>
<organism evidence="3 4">
    <name type="scientific">Virgisporangium ochraceum</name>
    <dbReference type="NCBI Taxonomy" id="65505"/>
    <lineage>
        <taxon>Bacteria</taxon>
        <taxon>Bacillati</taxon>
        <taxon>Actinomycetota</taxon>
        <taxon>Actinomycetes</taxon>
        <taxon>Micromonosporales</taxon>
        <taxon>Micromonosporaceae</taxon>
        <taxon>Virgisporangium</taxon>
    </lineage>
</organism>
<dbReference type="Gene3D" id="3.60.110.10">
    <property type="entry name" value="Carbon-nitrogen hydrolase"/>
    <property type="match status" value="1"/>
</dbReference>
<dbReference type="RefSeq" id="WP_203927966.1">
    <property type="nucleotide sequence ID" value="NZ_BOPH01000035.1"/>
</dbReference>
<evidence type="ECO:0000313" key="3">
    <source>
        <dbReference type="EMBL" id="GIJ68010.1"/>
    </source>
</evidence>
<accession>A0A8J3ZTB2</accession>
<dbReference type="AlphaFoldDB" id="A0A8J3ZTB2"/>
<dbReference type="InterPro" id="IPR003010">
    <property type="entry name" value="C-N_Hydrolase"/>
</dbReference>
<dbReference type="EMBL" id="BOPH01000035">
    <property type="protein sequence ID" value="GIJ68010.1"/>
    <property type="molecule type" value="Genomic_DNA"/>
</dbReference>
<keyword evidence="4" id="KW-1185">Reference proteome</keyword>
<evidence type="ECO:0000313" key="4">
    <source>
        <dbReference type="Proteomes" id="UP000635606"/>
    </source>
</evidence>
<dbReference type="InterPro" id="IPR036526">
    <property type="entry name" value="C-N_Hydrolase_sf"/>
</dbReference>
<keyword evidence="1 3" id="KW-0378">Hydrolase</keyword>
<dbReference type="InterPro" id="IPR050345">
    <property type="entry name" value="Aliph_Amidase/BUP"/>
</dbReference>
<protein>
    <submittedName>
        <fullName evidence="3">Carbon-nitrogen hydrolase family protein</fullName>
    </submittedName>
</protein>
<comment type="caution">
    <text evidence="3">The sequence shown here is derived from an EMBL/GenBank/DDBJ whole genome shotgun (WGS) entry which is preliminary data.</text>
</comment>
<dbReference type="PANTHER" id="PTHR43674:SF2">
    <property type="entry name" value="BETA-UREIDOPROPIONASE"/>
    <property type="match status" value="1"/>
</dbReference>
<evidence type="ECO:0000256" key="1">
    <source>
        <dbReference type="ARBA" id="ARBA00022801"/>
    </source>
</evidence>
<name>A0A8J3ZTB2_9ACTN</name>
<dbReference type="Proteomes" id="UP000635606">
    <property type="component" value="Unassembled WGS sequence"/>
</dbReference>
<dbReference type="PROSITE" id="PS50263">
    <property type="entry name" value="CN_HYDROLASE"/>
    <property type="match status" value="1"/>
</dbReference>